<keyword evidence="5" id="KW-0804">Transcription</keyword>
<gene>
    <name evidence="7" type="ORF">H6G83_08955</name>
</gene>
<reference evidence="7 8" key="1">
    <citation type="journal article" date="2020" name="ISME J.">
        <title>Comparative genomics reveals insights into cyanobacterial evolution and habitat adaptation.</title>
        <authorList>
            <person name="Chen M.Y."/>
            <person name="Teng W.K."/>
            <person name="Zhao L."/>
            <person name="Hu C.X."/>
            <person name="Zhou Y.K."/>
            <person name="Han B.P."/>
            <person name="Song L.R."/>
            <person name="Shu W.S."/>
        </authorList>
    </citation>
    <scope>NUCLEOTIDE SEQUENCE [LARGE SCALE GENOMIC DNA]</scope>
    <source>
        <strain evidence="7 8">FACHB-119</strain>
    </source>
</reference>
<keyword evidence="3" id="KW-0805">Transcription regulation</keyword>
<proteinExistence type="inferred from homology"/>
<dbReference type="EMBL" id="JACJSG010000010">
    <property type="protein sequence ID" value="MBD2500739.1"/>
    <property type="molecule type" value="Genomic_DNA"/>
</dbReference>
<dbReference type="PANTHER" id="PTHR35401">
    <property type="entry name" value="COPG FAMILY HELIX-TURN-HELIX PROTEIN-RELATED-RELATED"/>
    <property type="match status" value="1"/>
</dbReference>
<protein>
    <submittedName>
        <fullName evidence="7">DUF1778 domain-containing protein</fullName>
    </submittedName>
</protein>
<accession>A0ABR8D0M2</accession>
<comment type="similarity">
    <text evidence="6">Belongs to the TacA antitoxin family.</text>
</comment>
<dbReference type="SUPFAM" id="SSF47598">
    <property type="entry name" value="Ribbon-helix-helix"/>
    <property type="match status" value="1"/>
</dbReference>
<dbReference type="RefSeq" id="WP_190470163.1">
    <property type="nucleotide sequence ID" value="NZ_JACJSG010000010.1"/>
</dbReference>
<evidence type="ECO:0000256" key="4">
    <source>
        <dbReference type="ARBA" id="ARBA00023125"/>
    </source>
</evidence>
<dbReference type="InterPro" id="IPR014795">
    <property type="entry name" value="TacA_1-like"/>
</dbReference>
<evidence type="ECO:0000256" key="6">
    <source>
        <dbReference type="ARBA" id="ARBA00049988"/>
    </source>
</evidence>
<dbReference type="PANTHER" id="PTHR35401:SF1">
    <property type="entry name" value="CYTOPLASMIC PROTEIN"/>
    <property type="match status" value="1"/>
</dbReference>
<dbReference type="Proteomes" id="UP000661112">
    <property type="component" value="Unassembled WGS sequence"/>
</dbReference>
<evidence type="ECO:0000256" key="2">
    <source>
        <dbReference type="ARBA" id="ARBA00022649"/>
    </source>
</evidence>
<comment type="caution">
    <text evidence="7">The sequence shown here is derived from an EMBL/GenBank/DDBJ whole genome shotgun (WGS) entry which is preliminary data.</text>
</comment>
<name>A0ABR8D0M2_9NOST</name>
<evidence type="ECO:0000313" key="7">
    <source>
        <dbReference type="EMBL" id="MBD2500739.1"/>
    </source>
</evidence>
<dbReference type="Pfam" id="PF08681">
    <property type="entry name" value="TacA1"/>
    <property type="match status" value="1"/>
</dbReference>
<evidence type="ECO:0000256" key="5">
    <source>
        <dbReference type="ARBA" id="ARBA00023163"/>
    </source>
</evidence>
<organism evidence="7 8">
    <name type="scientific">Anabaena azotica FACHB-119</name>
    <dbReference type="NCBI Taxonomy" id="947527"/>
    <lineage>
        <taxon>Bacteria</taxon>
        <taxon>Bacillati</taxon>
        <taxon>Cyanobacteriota</taxon>
        <taxon>Cyanophyceae</taxon>
        <taxon>Nostocales</taxon>
        <taxon>Nostocaceae</taxon>
        <taxon>Anabaena</taxon>
        <taxon>Anabaena azotica</taxon>
    </lineage>
</organism>
<keyword evidence="4" id="KW-0238">DNA-binding</keyword>
<dbReference type="Gene3D" id="1.20.5.780">
    <property type="entry name" value="Single helix bin"/>
    <property type="match status" value="1"/>
</dbReference>
<evidence type="ECO:0000256" key="3">
    <source>
        <dbReference type="ARBA" id="ARBA00023015"/>
    </source>
</evidence>
<sequence length="96" mass="11101">MVTRSKMDNLGRNQVINIRVQDQQRNLIDYAASLLGKTRTDFVLDAACREAESVICDKTFFALDEERYQEFLAILDSPPKADEELRKFLTSKSPWD</sequence>
<keyword evidence="1" id="KW-0678">Repressor</keyword>
<dbReference type="InterPro" id="IPR010985">
    <property type="entry name" value="Ribbon_hlx_hlx"/>
</dbReference>
<keyword evidence="2" id="KW-1277">Toxin-antitoxin system</keyword>
<evidence type="ECO:0000256" key="1">
    <source>
        <dbReference type="ARBA" id="ARBA00022491"/>
    </source>
</evidence>
<evidence type="ECO:0000313" key="8">
    <source>
        <dbReference type="Proteomes" id="UP000661112"/>
    </source>
</evidence>
<keyword evidence="8" id="KW-1185">Reference proteome</keyword>